<evidence type="ECO:0000313" key="4">
    <source>
        <dbReference type="Proteomes" id="UP000239156"/>
    </source>
</evidence>
<dbReference type="PANTHER" id="PTHR15276">
    <property type="entry name" value="H4 D10S170 PROTEIN-RELATED"/>
    <property type="match status" value="1"/>
</dbReference>
<proteinExistence type="predicted"/>
<feature type="compositionally biased region" description="Low complexity" evidence="2">
    <location>
        <begin position="276"/>
        <end position="289"/>
    </location>
</feature>
<evidence type="ECO:0000256" key="1">
    <source>
        <dbReference type="SAM" id="Coils"/>
    </source>
</evidence>
<feature type="compositionally biased region" description="Polar residues" evidence="2">
    <location>
        <begin position="401"/>
        <end position="417"/>
    </location>
</feature>
<name>A0A2S4UU49_9BASI</name>
<feature type="compositionally biased region" description="Low complexity" evidence="2">
    <location>
        <begin position="368"/>
        <end position="385"/>
    </location>
</feature>
<feature type="region of interest" description="Disordered" evidence="2">
    <location>
        <begin position="227"/>
        <end position="299"/>
    </location>
</feature>
<organism evidence="3 4">
    <name type="scientific">Puccinia striiformis</name>
    <dbReference type="NCBI Taxonomy" id="27350"/>
    <lineage>
        <taxon>Eukaryota</taxon>
        <taxon>Fungi</taxon>
        <taxon>Dikarya</taxon>
        <taxon>Basidiomycota</taxon>
        <taxon>Pucciniomycotina</taxon>
        <taxon>Pucciniomycetes</taxon>
        <taxon>Pucciniales</taxon>
        <taxon>Pucciniaceae</taxon>
        <taxon>Puccinia</taxon>
    </lineage>
</organism>
<reference evidence="3" key="1">
    <citation type="submission" date="2017-12" db="EMBL/GenBank/DDBJ databases">
        <title>Gene loss provides genomic basis for host adaptation in cereal stripe rust fungi.</title>
        <authorList>
            <person name="Xia C."/>
        </authorList>
    </citation>
    <scope>NUCLEOTIDE SEQUENCE [LARGE SCALE GENOMIC DNA]</scope>
    <source>
        <strain evidence="3">93-210</strain>
    </source>
</reference>
<dbReference type="AlphaFoldDB" id="A0A2S4UU49"/>
<feature type="region of interest" description="Disordered" evidence="2">
    <location>
        <begin position="361"/>
        <end position="463"/>
    </location>
</feature>
<dbReference type="InterPro" id="IPR019152">
    <property type="entry name" value="DUF2046"/>
</dbReference>
<protein>
    <submittedName>
        <fullName evidence="3">Uncharacterized protein</fullName>
    </submittedName>
</protein>
<evidence type="ECO:0000313" key="3">
    <source>
        <dbReference type="EMBL" id="POW00809.1"/>
    </source>
</evidence>
<dbReference type="EMBL" id="PKSL01000171">
    <property type="protein sequence ID" value="POW00809.1"/>
    <property type="molecule type" value="Genomic_DNA"/>
</dbReference>
<feature type="coiled-coil region" evidence="1">
    <location>
        <begin position="63"/>
        <end position="108"/>
    </location>
</feature>
<dbReference type="VEuPathDB" id="FungiDB:PSTT_12909"/>
<dbReference type="Pfam" id="PF09755">
    <property type="entry name" value="DUF2046"/>
    <property type="match status" value="1"/>
</dbReference>
<sequence length="463" mass="50323">MNLRWSEFLLLPYYVGIHSTSATNNKLHHDTRLTRTLTAQHDEKSRLNPIKRFIKVTQSSQHSKQQEDLINALEAEEERLVNTLTRKLEKLRAEKAELENVLEAESESLVLRLQRQLSLLIQQQSSQPGLSSTAPNPTSAPNSPSTTMAPNLNSLIINPHPLNPSPATLIEVLKSENSNLRNRLVDTEREFIKNSRQNEMYRSELITLRQRAGMSIDDLIGAASAGEENYPSARAARRRSRGTSTSTNGIPIPGLIGGGGVTGSLETGRRSHHTPSFSSSSAQLSFGSSTPMTPNSIIGESNHLISTSSLGTSLTTPSTSYPGLLVPHSTPTIGSPANHMFTDPAHITTATSTVATTSTTFPSIPIQSSTSNNIPTTTTHNNSPIESTTKPNHSEDHHPPSLTTQSRDPPININQHQFPRIAESGTLNKHGNRSTAPASVSPIRASGLLPAAPENRQQFNLHH</sequence>
<evidence type="ECO:0000256" key="2">
    <source>
        <dbReference type="SAM" id="MobiDB-lite"/>
    </source>
</evidence>
<accession>A0A2S4UU49</accession>
<comment type="caution">
    <text evidence="3">The sequence shown here is derived from an EMBL/GenBank/DDBJ whole genome shotgun (WGS) entry which is preliminary data.</text>
</comment>
<feature type="compositionally biased region" description="Polar residues" evidence="2">
    <location>
        <begin position="290"/>
        <end position="299"/>
    </location>
</feature>
<dbReference type="PANTHER" id="PTHR15276:SF0">
    <property type="entry name" value="COILED-COIL DOMAIN-CONTAINING PROTEIN 6"/>
    <property type="match status" value="1"/>
</dbReference>
<gene>
    <name evidence="3" type="ORF">PSTT_12909</name>
</gene>
<feature type="compositionally biased region" description="Polar residues" evidence="2">
    <location>
        <begin position="425"/>
        <end position="438"/>
    </location>
</feature>
<keyword evidence="1" id="KW-0175">Coiled coil</keyword>
<feature type="compositionally biased region" description="Low complexity" evidence="2">
    <location>
        <begin position="124"/>
        <end position="147"/>
    </location>
</feature>
<feature type="compositionally biased region" description="Low complexity" evidence="2">
    <location>
        <begin position="242"/>
        <end position="254"/>
    </location>
</feature>
<dbReference type="Proteomes" id="UP000239156">
    <property type="component" value="Unassembled WGS sequence"/>
</dbReference>
<feature type="region of interest" description="Disordered" evidence="2">
    <location>
        <begin position="124"/>
        <end position="159"/>
    </location>
</feature>
<keyword evidence="4" id="KW-1185">Reference proteome</keyword>